<dbReference type="InterPro" id="IPR050306">
    <property type="entry name" value="PfkB_Carbo_kinase"/>
</dbReference>
<gene>
    <name evidence="7" type="ORF">ESP70_010325</name>
</gene>
<keyword evidence="5" id="KW-0067">ATP-binding</keyword>
<dbReference type="AlphaFoldDB" id="A0A5M4FET2"/>
<dbReference type="PANTHER" id="PTHR43085:SF1">
    <property type="entry name" value="PSEUDOURIDINE KINASE-RELATED"/>
    <property type="match status" value="1"/>
</dbReference>
<name>A0A5M4FET2_9ACTN</name>
<dbReference type="InterPro" id="IPR011611">
    <property type="entry name" value="PfkB_dom"/>
</dbReference>
<evidence type="ECO:0000313" key="8">
    <source>
        <dbReference type="Proteomes" id="UP000380867"/>
    </source>
</evidence>
<evidence type="ECO:0000256" key="1">
    <source>
        <dbReference type="ARBA" id="ARBA00010688"/>
    </source>
</evidence>
<dbReference type="Pfam" id="PF00294">
    <property type="entry name" value="PfkB"/>
    <property type="match status" value="1"/>
</dbReference>
<sequence length="368" mass="38860">MVRRKAAGARRRLGHRGLVDRGCPGRCHRAQHHLALGRGGVHGLEPRRMNASPPTTAGDQPTILVVGEALVDVVVRHDGSRSEHRGGSPANVAVGLGRLGHPVTLATSLGDDPHGRMIDAELTASGVALAPGLFNDRPTSTATAWLDSRGSARYDFDIVWEPRSLDVLPKASFVHAGSIAAFLEPGADAVEALIGSVAASTIVTFDPNIRPRLLPDRAAVLARMDRLLPRCDVVKVSDEDLDWLHPGVPPTEVARRWISLGVRLVVLTAGARGSFAVHEAGEVQVASSVTQVVDTIGAGDAYMSGLLDAFVAGALTGREPSESVRNLTLAQVRICMQHANTSAAITVGRMGSEPPLRHELPSLIPAKV</sequence>
<dbReference type="EMBL" id="SDPQ02000002">
    <property type="protein sequence ID" value="KAA1397738.1"/>
    <property type="molecule type" value="Genomic_DNA"/>
</dbReference>
<comment type="similarity">
    <text evidence="1">Belongs to the carbohydrate kinase PfkB family.</text>
</comment>
<dbReference type="PANTHER" id="PTHR43085">
    <property type="entry name" value="HEXOKINASE FAMILY MEMBER"/>
    <property type="match status" value="1"/>
</dbReference>
<dbReference type="GO" id="GO:0016301">
    <property type="term" value="F:kinase activity"/>
    <property type="evidence" value="ECO:0007669"/>
    <property type="project" value="UniProtKB-KW"/>
</dbReference>
<reference evidence="7" key="1">
    <citation type="submission" date="2019-09" db="EMBL/GenBank/DDBJ databases">
        <authorList>
            <person name="Li J."/>
        </authorList>
    </citation>
    <scope>NUCLEOTIDE SEQUENCE [LARGE SCALE GENOMIC DNA]</scope>
    <source>
        <strain evidence="7">JCM 14732</strain>
    </source>
</reference>
<evidence type="ECO:0000256" key="5">
    <source>
        <dbReference type="ARBA" id="ARBA00022840"/>
    </source>
</evidence>
<proteinExistence type="inferred from homology"/>
<evidence type="ECO:0000259" key="6">
    <source>
        <dbReference type="Pfam" id="PF00294"/>
    </source>
</evidence>
<organism evidence="7 8">
    <name type="scientific">Aeromicrobium ginsengisoli</name>
    <dbReference type="NCBI Taxonomy" id="363867"/>
    <lineage>
        <taxon>Bacteria</taxon>
        <taxon>Bacillati</taxon>
        <taxon>Actinomycetota</taxon>
        <taxon>Actinomycetes</taxon>
        <taxon>Propionibacteriales</taxon>
        <taxon>Nocardioidaceae</taxon>
        <taxon>Aeromicrobium</taxon>
    </lineage>
</organism>
<dbReference type="OrthoDB" id="9795789at2"/>
<feature type="domain" description="Carbohydrate kinase PfkB" evidence="6">
    <location>
        <begin position="63"/>
        <end position="355"/>
    </location>
</feature>
<evidence type="ECO:0000256" key="4">
    <source>
        <dbReference type="ARBA" id="ARBA00022777"/>
    </source>
</evidence>
<dbReference type="InterPro" id="IPR002173">
    <property type="entry name" value="Carboh/pur_kinase_PfkB_CS"/>
</dbReference>
<evidence type="ECO:0000256" key="3">
    <source>
        <dbReference type="ARBA" id="ARBA00022741"/>
    </source>
</evidence>
<dbReference type="Proteomes" id="UP000380867">
    <property type="component" value="Unassembled WGS sequence"/>
</dbReference>
<dbReference type="GO" id="GO:0005524">
    <property type="term" value="F:ATP binding"/>
    <property type="evidence" value="ECO:0007669"/>
    <property type="project" value="UniProtKB-KW"/>
</dbReference>
<dbReference type="InterPro" id="IPR029056">
    <property type="entry name" value="Ribokinase-like"/>
</dbReference>
<evidence type="ECO:0000313" key="7">
    <source>
        <dbReference type="EMBL" id="KAA1397738.1"/>
    </source>
</evidence>
<keyword evidence="4 7" id="KW-0418">Kinase</keyword>
<dbReference type="SUPFAM" id="SSF53613">
    <property type="entry name" value="Ribokinase-like"/>
    <property type="match status" value="1"/>
</dbReference>
<comment type="caution">
    <text evidence="7">The sequence shown here is derived from an EMBL/GenBank/DDBJ whole genome shotgun (WGS) entry which is preliminary data.</text>
</comment>
<protein>
    <submittedName>
        <fullName evidence="7">Carbohydrate kinase</fullName>
    </submittedName>
</protein>
<dbReference type="Gene3D" id="3.40.1190.20">
    <property type="match status" value="1"/>
</dbReference>
<dbReference type="PROSITE" id="PS00584">
    <property type="entry name" value="PFKB_KINASES_2"/>
    <property type="match status" value="1"/>
</dbReference>
<dbReference type="PROSITE" id="PS00583">
    <property type="entry name" value="PFKB_KINASES_1"/>
    <property type="match status" value="1"/>
</dbReference>
<keyword evidence="2" id="KW-0808">Transferase</keyword>
<keyword evidence="8" id="KW-1185">Reference proteome</keyword>
<keyword evidence="3" id="KW-0547">Nucleotide-binding</keyword>
<dbReference type="CDD" id="cd01167">
    <property type="entry name" value="bac_FRK"/>
    <property type="match status" value="1"/>
</dbReference>
<accession>A0A5M4FET2</accession>
<evidence type="ECO:0000256" key="2">
    <source>
        <dbReference type="ARBA" id="ARBA00022679"/>
    </source>
</evidence>